<organism evidence="2 3">
    <name type="scientific">Nitrospira japonica</name>
    <dbReference type="NCBI Taxonomy" id="1325564"/>
    <lineage>
        <taxon>Bacteria</taxon>
        <taxon>Pseudomonadati</taxon>
        <taxon>Nitrospirota</taxon>
        <taxon>Nitrospiria</taxon>
        <taxon>Nitrospirales</taxon>
        <taxon>Nitrospiraceae</taxon>
        <taxon>Nitrospira</taxon>
    </lineage>
</organism>
<dbReference type="PANTHER" id="PTHR40070:SF1">
    <property type="entry name" value="UPF0478 PROTEIN YTXG"/>
    <property type="match status" value="1"/>
</dbReference>
<dbReference type="OrthoDB" id="9795940at2"/>
<gene>
    <name evidence="2" type="ORF">NSJP_4086</name>
</gene>
<protein>
    <recommendedName>
        <fullName evidence="4">DUF948 domain-containing protein</fullName>
    </recommendedName>
</protein>
<dbReference type="STRING" id="1325564.NSJP_4086"/>
<keyword evidence="1" id="KW-0472">Membrane</keyword>
<dbReference type="InterPro" id="IPR009293">
    <property type="entry name" value="UPF0478"/>
</dbReference>
<dbReference type="KEGG" id="nja:NSJP_4086"/>
<dbReference type="AlphaFoldDB" id="A0A1W1IBW0"/>
<proteinExistence type="predicted"/>
<evidence type="ECO:0000313" key="3">
    <source>
        <dbReference type="Proteomes" id="UP000192042"/>
    </source>
</evidence>
<dbReference type="EMBL" id="LT828648">
    <property type="protein sequence ID" value="SLM50253.1"/>
    <property type="molecule type" value="Genomic_DNA"/>
</dbReference>
<reference evidence="2 3" key="1">
    <citation type="submission" date="2017-03" db="EMBL/GenBank/DDBJ databases">
        <authorList>
            <person name="Afonso C.L."/>
            <person name="Miller P.J."/>
            <person name="Scott M.A."/>
            <person name="Spackman E."/>
            <person name="Goraichik I."/>
            <person name="Dimitrov K.M."/>
            <person name="Suarez D.L."/>
            <person name="Swayne D.E."/>
        </authorList>
    </citation>
    <scope>NUCLEOTIDE SEQUENCE [LARGE SCALE GENOMIC DNA]</scope>
    <source>
        <strain evidence="2">Genome sequencing of Nitrospira japonica strain NJ11</strain>
    </source>
</reference>
<dbReference type="RefSeq" id="WP_080888377.1">
    <property type="nucleotide sequence ID" value="NZ_LT828648.1"/>
</dbReference>
<keyword evidence="3" id="KW-1185">Reference proteome</keyword>
<dbReference type="PANTHER" id="PTHR40070">
    <property type="entry name" value="UPF0478 PROTEIN YTXG"/>
    <property type="match status" value="1"/>
</dbReference>
<accession>A0A1W1IBW0</accession>
<evidence type="ECO:0008006" key="4">
    <source>
        <dbReference type="Google" id="ProtNLM"/>
    </source>
</evidence>
<keyword evidence="1" id="KW-0812">Transmembrane</keyword>
<dbReference type="Proteomes" id="UP000192042">
    <property type="component" value="Chromosome I"/>
</dbReference>
<keyword evidence="1" id="KW-1133">Transmembrane helix</keyword>
<evidence type="ECO:0000256" key="1">
    <source>
        <dbReference type="SAM" id="Phobius"/>
    </source>
</evidence>
<evidence type="ECO:0000313" key="2">
    <source>
        <dbReference type="EMBL" id="SLM50253.1"/>
    </source>
</evidence>
<sequence length="135" mass="14260">MNAVEIAAILIAVAFAVLVGYLVPLLIQIRKTVAESEQLLSKMNTDMPALVSELRAMSQNLNDLAEQARGGVEHAAVLLHAVGEVGESVQQVHNVVRGSSGGLLTNVASVVAGLKAATQVVRERYRREGEPHNGG</sequence>
<dbReference type="Pfam" id="PF06103">
    <property type="entry name" value="DUF948"/>
    <property type="match status" value="1"/>
</dbReference>
<name>A0A1W1IBW0_9BACT</name>
<feature type="transmembrane region" description="Helical" evidence="1">
    <location>
        <begin position="6"/>
        <end position="27"/>
    </location>
</feature>